<proteinExistence type="predicted"/>
<dbReference type="EMBL" id="JAFCMP010000511">
    <property type="protein sequence ID" value="KAG5178868.1"/>
    <property type="molecule type" value="Genomic_DNA"/>
</dbReference>
<evidence type="ECO:0000313" key="1">
    <source>
        <dbReference type="EMBL" id="KAG5178868.1"/>
    </source>
</evidence>
<dbReference type="AlphaFoldDB" id="A0A836CBD8"/>
<keyword evidence="2" id="KW-1185">Reference proteome</keyword>
<accession>A0A836CBD8</accession>
<gene>
    <name evidence="1" type="ORF">JKP88DRAFT_280775</name>
</gene>
<reference evidence="1" key="1">
    <citation type="submission" date="2021-02" db="EMBL/GenBank/DDBJ databases">
        <title>First Annotated Genome of the Yellow-green Alga Tribonema minus.</title>
        <authorList>
            <person name="Mahan K.M."/>
        </authorList>
    </citation>
    <scope>NUCLEOTIDE SEQUENCE</scope>
    <source>
        <strain evidence="1">UTEX B ZZ1240</strain>
    </source>
</reference>
<organism evidence="1 2">
    <name type="scientific">Tribonema minus</name>
    <dbReference type="NCBI Taxonomy" id="303371"/>
    <lineage>
        <taxon>Eukaryota</taxon>
        <taxon>Sar</taxon>
        <taxon>Stramenopiles</taxon>
        <taxon>Ochrophyta</taxon>
        <taxon>PX clade</taxon>
        <taxon>Xanthophyceae</taxon>
        <taxon>Tribonematales</taxon>
        <taxon>Tribonemataceae</taxon>
        <taxon>Tribonema</taxon>
    </lineage>
</organism>
<protein>
    <submittedName>
        <fullName evidence="1">Uncharacterized protein</fullName>
    </submittedName>
</protein>
<evidence type="ECO:0000313" key="2">
    <source>
        <dbReference type="Proteomes" id="UP000664859"/>
    </source>
</evidence>
<dbReference type="Proteomes" id="UP000664859">
    <property type="component" value="Unassembled WGS sequence"/>
</dbReference>
<dbReference type="OrthoDB" id="197036at2759"/>
<comment type="caution">
    <text evidence="1">The sequence shown here is derived from an EMBL/GenBank/DDBJ whole genome shotgun (WGS) entry which is preliminary data.</text>
</comment>
<sequence>MALVVAQAQQQHDQQWQQQQQQQQQPQLQHKLNVALHAQVDPGSGFIVGSVLTTEGMKQALLDSGKVFYPFAYTGLHDRVWDIAIIEGYTLMINAFIHEVRRASHGRTKVFFYCLDPALPGLTATAALDVDGFLTNSLPVLQVLQRSAPTAYLPLAVDAAAFAFQPLPPPLPPAARVVFVGAGGALGIKKDLEWMLLEAAPFGLDIYGSGWGAHAALAHSK</sequence>
<name>A0A836CBD8_9STRA</name>